<dbReference type="InterPro" id="IPR044837">
    <property type="entry name" value="REM16-like"/>
</dbReference>
<evidence type="ECO:0000256" key="3">
    <source>
        <dbReference type="ARBA" id="ARBA00023125"/>
    </source>
</evidence>
<keyword evidence="5" id="KW-0539">Nucleus</keyword>
<gene>
    <name evidence="8" type="ORF">CJ030_MR7G011421</name>
</gene>
<dbReference type="PROSITE" id="PS50863">
    <property type="entry name" value="B3"/>
    <property type="match status" value="1"/>
</dbReference>
<dbReference type="CDD" id="cd10017">
    <property type="entry name" value="B3_DNA"/>
    <property type="match status" value="1"/>
</dbReference>
<dbReference type="PANTHER" id="PTHR31391">
    <property type="entry name" value="B3 DOMAIN-CONTAINING PROTEIN OS11G0197600-RELATED"/>
    <property type="match status" value="1"/>
</dbReference>
<name>A0A6A1V7D9_9ROSI</name>
<evidence type="ECO:0000256" key="2">
    <source>
        <dbReference type="ARBA" id="ARBA00023015"/>
    </source>
</evidence>
<comment type="caution">
    <text evidence="8">The sequence shown here is derived from an EMBL/GenBank/DDBJ whole genome shotgun (WGS) entry which is preliminary data.</text>
</comment>
<evidence type="ECO:0000256" key="1">
    <source>
        <dbReference type="ARBA" id="ARBA00004123"/>
    </source>
</evidence>
<keyword evidence="4" id="KW-0804">Transcription</keyword>
<reference evidence="8 9" key="1">
    <citation type="journal article" date="2019" name="Plant Biotechnol. J.">
        <title>The red bayberry genome and genetic basis of sex determination.</title>
        <authorList>
            <person name="Jia H.M."/>
            <person name="Jia H.J."/>
            <person name="Cai Q.L."/>
            <person name="Wang Y."/>
            <person name="Zhao H.B."/>
            <person name="Yang W.F."/>
            <person name="Wang G.Y."/>
            <person name="Li Y.H."/>
            <person name="Zhan D.L."/>
            <person name="Shen Y.T."/>
            <person name="Niu Q.F."/>
            <person name="Chang L."/>
            <person name="Qiu J."/>
            <person name="Zhao L."/>
            <person name="Xie H.B."/>
            <person name="Fu W.Y."/>
            <person name="Jin J."/>
            <person name="Li X.W."/>
            <person name="Jiao Y."/>
            <person name="Zhou C.C."/>
            <person name="Tu T."/>
            <person name="Chai C.Y."/>
            <person name="Gao J.L."/>
            <person name="Fan L.J."/>
            <person name="van de Weg E."/>
            <person name="Wang J.Y."/>
            <person name="Gao Z.S."/>
        </authorList>
    </citation>
    <scope>NUCLEOTIDE SEQUENCE [LARGE SCALE GENOMIC DNA]</scope>
    <source>
        <tissue evidence="8">Leaves</tissue>
    </source>
</reference>
<dbReference type="Pfam" id="PF02362">
    <property type="entry name" value="B3"/>
    <property type="match status" value="1"/>
</dbReference>
<dbReference type="InterPro" id="IPR003340">
    <property type="entry name" value="B3_DNA-bd"/>
</dbReference>
<accession>A0A6A1V7D9</accession>
<feature type="coiled-coil region" evidence="6">
    <location>
        <begin position="7"/>
        <end position="34"/>
    </location>
</feature>
<dbReference type="GO" id="GO:0005634">
    <property type="term" value="C:nucleus"/>
    <property type="evidence" value="ECO:0007669"/>
    <property type="project" value="UniProtKB-SubCell"/>
</dbReference>
<sequence>MVVEPKRSYEECRRQRLEENKKRMEELNLGKLAQALKASSPKSSPAKQVKRLRQPVDLSSVRVRRSSRVAGKPLPNYKEVPIESLGRPRRTYQRRDLLNRLYASDGARQDAIERAEQVESSLGSDFPTFLKPMLQSHVTGGFWLGLPVQFCKMHLPHKDEMITLVDEDGQESLTKYLAEKTGLSGGWRGFAIDHRLVDGDTLVFQLIKPTEFKVFIIRAAGSTDNEEDDEDSDVSNLDRSAKRIKASNI</sequence>
<evidence type="ECO:0000313" key="9">
    <source>
        <dbReference type="Proteomes" id="UP000516437"/>
    </source>
</evidence>
<feature type="domain" description="TF-B3" evidence="7">
    <location>
        <begin position="129"/>
        <end position="220"/>
    </location>
</feature>
<comment type="subcellular location">
    <subcellularLocation>
        <location evidence="1">Nucleus</location>
    </subcellularLocation>
</comment>
<evidence type="ECO:0000313" key="8">
    <source>
        <dbReference type="EMBL" id="KAB1207100.1"/>
    </source>
</evidence>
<keyword evidence="3" id="KW-0238">DNA-binding</keyword>
<dbReference type="SUPFAM" id="SSF101936">
    <property type="entry name" value="DNA-binding pseudobarrel domain"/>
    <property type="match status" value="1"/>
</dbReference>
<evidence type="ECO:0000256" key="4">
    <source>
        <dbReference type="ARBA" id="ARBA00023163"/>
    </source>
</evidence>
<protein>
    <recommendedName>
        <fullName evidence="7">TF-B3 domain-containing protein</fullName>
    </recommendedName>
</protein>
<keyword evidence="9" id="KW-1185">Reference proteome</keyword>
<dbReference type="PANTHER" id="PTHR31391:SF99">
    <property type="entry name" value="B3 DOMAIN-CONTAINING PROTEIN OS06G0194400"/>
    <property type="match status" value="1"/>
</dbReference>
<evidence type="ECO:0000259" key="7">
    <source>
        <dbReference type="PROSITE" id="PS50863"/>
    </source>
</evidence>
<proteinExistence type="predicted"/>
<evidence type="ECO:0000256" key="6">
    <source>
        <dbReference type="SAM" id="Coils"/>
    </source>
</evidence>
<dbReference type="Gene3D" id="2.40.330.10">
    <property type="entry name" value="DNA-binding pseudobarrel domain"/>
    <property type="match status" value="1"/>
</dbReference>
<dbReference type="OrthoDB" id="1909330at2759"/>
<dbReference type="GO" id="GO:0003677">
    <property type="term" value="F:DNA binding"/>
    <property type="evidence" value="ECO:0007669"/>
    <property type="project" value="UniProtKB-KW"/>
</dbReference>
<dbReference type="AlphaFoldDB" id="A0A6A1V7D9"/>
<keyword evidence="2" id="KW-0805">Transcription regulation</keyword>
<dbReference type="SMART" id="SM01019">
    <property type="entry name" value="B3"/>
    <property type="match status" value="1"/>
</dbReference>
<keyword evidence="6" id="KW-0175">Coiled coil</keyword>
<evidence type="ECO:0000256" key="5">
    <source>
        <dbReference type="ARBA" id="ARBA00023242"/>
    </source>
</evidence>
<dbReference type="InterPro" id="IPR015300">
    <property type="entry name" value="DNA-bd_pseudobarrel_sf"/>
</dbReference>
<organism evidence="8 9">
    <name type="scientific">Morella rubra</name>
    <name type="common">Chinese bayberry</name>
    <dbReference type="NCBI Taxonomy" id="262757"/>
    <lineage>
        <taxon>Eukaryota</taxon>
        <taxon>Viridiplantae</taxon>
        <taxon>Streptophyta</taxon>
        <taxon>Embryophyta</taxon>
        <taxon>Tracheophyta</taxon>
        <taxon>Spermatophyta</taxon>
        <taxon>Magnoliopsida</taxon>
        <taxon>eudicotyledons</taxon>
        <taxon>Gunneridae</taxon>
        <taxon>Pentapetalae</taxon>
        <taxon>rosids</taxon>
        <taxon>fabids</taxon>
        <taxon>Fagales</taxon>
        <taxon>Myricaceae</taxon>
        <taxon>Morella</taxon>
    </lineage>
</organism>
<dbReference type="EMBL" id="RXIC02000025">
    <property type="protein sequence ID" value="KAB1207100.1"/>
    <property type="molecule type" value="Genomic_DNA"/>
</dbReference>
<dbReference type="Proteomes" id="UP000516437">
    <property type="component" value="Chromosome 7"/>
</dbReference>